<dbReference type="EMBL" id="JAANXN010000002">
    <property type="protein sequence ID" value="MDF8370517.1"/>
    <property type="molecule type" value="Genomic_DNA"/>
</dbReference>
<evidence type="ECO:0000313" key="1">
    <source>
        <dbReference type="EMBL" id="MDF8370517.1"/>
    </source>
</evidence>
<name>A0ABD4XH78_WEIPA</name>
<sequence length="79" mass="9128">MAIAGVKPFRINYLDDDVFIENAWDEPEAEIHSGFPETFVGYTETQVREILIKLLNSKNAMRRDMTAEQVVDEFMKMGD</sequence>
<dbReference type="AlphaFoldDB" id="A0ABD4XH78"/>
<reference evidence="1 2" key="1">
    <citation type="submission" date="2020-03" db="EMBL/GenBank/DDBJ databases">
        <title>Comparative genomics of Weissella paramesenteroides.</title>
        <authorList>
            <person name="Kant R."/>
            <person name="Takala T."/>
            <person name="Saris P."/>
        </authorList>
    </citation>
    <scope>NUCLEOTIDE SEQUENCE [LARGE SCALE GENOMIC DNA]</scope>
    <source>
        <strain evidence="1 2">SJ27-4</strain>
    </source>
</reference>
<dbReference type="Proteomes" id="UP001215461">
    <property type="component" value="Unassembled WGS sequence"/>
</dbReference>
<comment type="caution">
    <text evidence="1">The sequence shown here is derived from an EMBL/GenBank/DDBJ whole genome shotgun (WGS) entry which is preliminary data.</text>
</comment>
<accession>A0ABD4XH78</accession>
<organism evidence="1 2">
    <name type="scientific">Weissella paramesenteroides</name>
    <name type="common">Leuconostoc paramesenteroides</name>
    <dbReference type="NCBI Taxonomy" id="1249"/>
    <lineage>
        <taxon>Bacteria</taxon>
        <taxon>Bacillati</taxon>
        <taxon>Bacillota</taxon>
        <taxon>Bacilli</taxon>
        <taxon>Lactobacillales</taxon>
        <taxon>Lactobacillaceae</taxon>
        <taxon>Weissella</taxon>
    </lineage>
</organism>
<dbReference type="RefSeq" id="WP_277361962.1">
    <property type="nucleotide sequence ID" value="NZ_JAANXN010000002.1"/>
</dbReference>
<gene>
    <name evidence="1" type="ORF">G9403_02415</name>
</gene>
<protein>
    <submittedName>
        <fullName evidence="1">Uncharacterized protein</fullName>
    </submittedName>
</protein>
<proteinExistence type="predicted"/>
<evidence type="ECO:0000313" key="2">
    <source>
        <dbReference type="Proteomes" id="UP001215461"/>
    </source>
</evidence>